<dbReference type="EMBL" id="LJYW01000001">
    <property type="protein sequence ID" value="KPL51309.1"/>
    <property type="molecule type" value="Genomic_DNA"/>
</dbReference>
<dbReference type="InterPro" id="IPR016032">
    <property type="entry name" value="Sig_transdc_resp-reg_C-effctor"/>
</dbReference>
<dbReference type="SUPFAM" id="SSF46894">
    <property type="entry name" value="C-terminal effector domain of the bipartite response regulators"/>
    <property type="match status" value="1"/>
</dbReference>
<dbReference type="PRINTS" id="PR00038">
    <property type="entry name" value="HTHLUXR"/>
</dbReference>
<evidence type="ECO:0000256" key="2">
    <source>
        <dbReference type="ARBA" id="ARBA00023125"/>
    </source>
</evidence>
<gene>
    <name evidence="5" type="ORF">ABB55_02955</name>
</gene>
<comment type="caution">
    <text evidence="5">The sequence shown here is derived from an EMBL/GenBank/DDBJ whole genome shotgun (WGS) entry which is preliminary data.</text>
</comment>
<dbReference type="CDD" id="cd06170">
    <property type="entry name" value="LuxR_C_like"/>
    <property type="match status" value="1"/>
</dbReference>
<feature type="domain" description="HTH luxR-type" evidence="4">
    <location>
        <begin position="122"/>
        <end position="187"/>
    </location>
</feature>
<dbReference type="AlphaFoldDB" id="A0A0P6VMB7"/>
<keyword evidence="1" id="KW-0805">Transcription regulation</keyword>
<dbReference type="Gene3D" id="3.30.450.80">
    <property type="entry name" value="Transcription factor LuxR-like, autoinducer-binding domain"/>
    <property type="match status" value="1"/>
</dbReference>
<dbReference type="GO" id="GO:0006355">
    <property type="term" value="P:regulation of DNA-templated transcription"/>
    <property type="evidence" value="ECO:0007669"/>
    <property type="project" value="InterPro"/>
</dbReference>
<dbReference type="GO" id="GO:0003677">
    <property type="term" value="F:DNA binding"/>
    <property type="evidence" value="ECO:0007669"/>
    <property type="project" value="UniProtKB-KW"/>
</dbReference>
<dbReference type="InterPro" id="IPR036693">
    <property type="entry name" value="TF_LuxR_autoind-bd_dom_sf"/>
</dbReference>
<keyword evidence="6" id="KW-1185">Reference proteome</keyword>
<dbReference type="Proteomes" id="UP000048984">
    <property type="component" value="Unassembled WGS sequence"/>
</dbReference>
<proteinExistence type="predicted"/>
<keyword evidence="2" id="KW-0238">DNA-binding</keyword>
<evidence type="ECO:0000256" key="1">
    <source>
        <dbReference type="ARBA" id="ARBA00023015"/>
    </source>
</evidence>
<name>A0A0P6VMB7_9HYPH</name>
<dbReference type="Pfam" id="PF00196">
    <property type="entry name" value="GerE"/>
    <property type="match status" value="1"/>
</dbReference>
<evidence type="ECO:0000256" key="3">
    <source>
        <dbReference type="ARBA" id="ARBA00023163"/>
    </source>
</evidence>
<dbReference type="PROSITE" id="PS50043">
    <property type="entry name" value="HTH_LUXR_2"/>
    <property type="match status" value="1"/>
</dbReference>
<keyword evidence="3" id="KW-0804">Transcription</keyword>
<dbReference type="InterPro" id="IPR036388">
    <property type="entry name" value="WH-like_DNA-bd_sf"/>
</dbReference>
<organism evidence="5 6">
    <name type="scientific">Prosthecodimorpha hirschii</name>
    <dbReference type="NCBI Taxonomy" id="665126"/>
    <lineage>
        <taxon>Bacteria</taxon>
        <taxon>Pseudomonadati</taxon>
        <taxon>Pseudomonadota</taxon>
        <taxon>Alphaproteobacteria</taxon>
        <taxon>Hyphomicrobiales</taxon>
        <taxon>Ancalomicrobiaceae</taxon>
        <taxon>Prosthecodimorpha</taxon>
    </lineage>
</organism>
<dbReference type="SMART" id="SM00421">
    <property type="entry name" value="HTH_LUXR"/>
    <property type="match status" value="1"/>
</dbReference>
<dbReference type="PROSITE" id="PS00622">
    <property type="entry name" value="HTH_LUXR_1"/>
    <property type="match status" value="1"/>
</dbReference>
<reference evidence="5 6" key="1">
    <citation type="submission" date="2015-09" db="EMBL/GenBank/DDBJ databases">
        <authorList>
            <person name="Jackson K.R."/>
            <person name="Lunt B.L."/>
            <person name="Fisher J.N.B."/>
            <person name="Gardner A.V."/>
            <person name="Bailey M.E."/>
            <person name="Deus L.M."/>
            <person name="Earl A.S."/>
            <person name="Gibby P.D."/>
            <person name="Hartmann K.A."/>
            <person name="Liu J.E."/>
            <person name="Manci A.M."/>
            <person name="Nielsen D.A."/>
            <person name="Solomon M.B."/>
            <person name="Breakwell D.P."/>
            <person name="Burnett S.H."/>
            <person name="Grose J.H."/>
        </authorList>
    </citation>
    <scope>NUCLEOTIDE SEQUENCE [LARGE SCALE GENOMIC DNA]</scope>
    <source>
        <strain evidence="5 6">16</strain>
    </source>
</reference>
<dbReference type="PANTHER" id="PTHR44688">
    <property type="entry name" value="DNA-BINDING TRANSCRIPTIONAL ACTIVATOR DEVR_DOSR"/>
    <property type="match status" value="1"/>
</dbReference>
<evidence type="ECO:0000313" key="5">
    <source>
        <dbReference type="EMBL" id="KPL51309.1"/>
    </source>
</evidence>
<dbReference type="Gene3D" id="1.10.10.10">
    <property type="entry name" value="Winged helix-like DNA-binding domain superfamily/Winged helix DNA-binding domain"/>
    <property type="match status" value="1"/>
</dbReference>
<dbReference type="PANTHER" id="PTHR44688:SF16">
    <property type="entry name" value="DNA-BINDING TRANSCRIPTIONAL ACTIVATOR DEVR_DOSR"/>
    <property type="match status" value="1"/>
</dbReference>
<reference evidence="5 6" key="2">
    <citation type="submission" date="2015-10" db="EMBL/GenBank/DDBJ databases">
        <title>Draft Genome Sequence of Prosthecomicrobium hirschii ATCC 27832.</title>
        <authorList>
            <person name="Daniel J."/>
            <person name="Givan S.A."/>
            <person name="Brun Y.V."/>
            <person name="Brown P.J."/>
        </authorList>
    </citation>
    <scope>NUCLEOTIDE SEQUENCE [LARGE SCALE GENOMIC DNA]</scope>
    <source>
        <strain evidence="5 6">16</strain>
    </source>
</reference>
<evidence type="ECO:0000259" key="4">
    <source>
        <dbReference type="PROSITE" id="PS50043"/>
    </source>
</evidence>
<sequence>MLDTLLLSANWPEAWGERYLAKKYDQVDPTVKRVRMSLQPFRWSDVREQTLSAVERKILDEATEFGLNDGIAVPIHDLNGLEAGVSFGTDQLCIDSRAQAALHLISIYAYECLRRQAPDRSGGQKPVHLSRRERECIQWTAAGKTSWEIGQIIGVSEATVNEYLYAAARRLNTRTRPQLIARCMREGLIN</sequence>
<dbReference type="Pfam" id="PF03472">
    <property type="entry name" value="Autoind_bind"/>
    <property type="match status" value="1"/>
</dbReference>
<protein>
    <recommendedName>
        <fullName evidence="4">HTH luxR-type domain-containing protein</fullName>
    </recommendedName>
</protein>
<accession>A0A0P6VMB7</accession>
<dbReference type="STRING" id="665126.ABB55_02955"/>
<dbReference type="InterPro" id="IPR000792">
    <property type="entry name" value="Tscrpt_reg_LuxR_C"/>
</dbReference>
<dbReference type="SUPFAM" id="SSF75516">
    <property type="entry name" value="Pheromone-binding domain of LuxR-like quorum-sensing transcription factors"/>
    <property type="match status" value="1"/>
</dbReference>
<dbReference type="InterPro" id="IPR005143">
    <property type="entry name" value="TF_LuxR_autoind-bd_dom"/>
</dbReference>
<evidence type="ECO:0000313" key="6">
    <source>
        <dbReference type="Proteomes" id="UP000048984"/>
    </source>
</evidence>